<keyword evidence="4" id="KW-1185">Reference proteome</keyword>
<keyword evidence="1" id="KW-0812">Transmembrane</keyword>
<comment type="caution">
    <text evidence="3">The sequence shown here is derived from an EMBL/GenBank/DDBJ whole genome shotgun (WGS) entry which is preliminary data.</text>
</comment>
<gene>
    <name evidence="3" type="ORF">RRG08_033079</name>
</gene>
<dbReference type="AlphaFoldDB" id="A0AAE1A6X0"/>
<keyword evidence="1" id="KW-0472">Membrane</keyword>
<evidence type="ECO:0000313" key="4">
    <source>
        <dbReference type="Proteomes" id="UP001283361"/>
    </source>
</evidence>
<dbReference type="Proteomes" id="UP001283361">
    <property type="component" value="Unassembled WGS sequence"/>
</dbReference>
<feature type="signal peptide" evidence="2">
    <location>
        <begin position="1"/>
        <end position="20"/>
    </location>
</feature>
<organism evidence="3 4">
    <name type="scientific">Elysia crispata</name>
    <name type="common">lettuce slug</name>
    <dbReference type="NCBI Taxonomy" id="231223"/>
    <lineage>
        <taxon>Eukaryota</taxon>
        <taxon>Metazoa</taxon>
        <taxon>Spiralia</taxon>
        <taxon>Lophotrochozoa</taxon>
        <taxon>Mollusca</taxon>
        <taxon>Gastropoda</taxon>
        <taxon>Heterobranchia</taxon>
        <taxon>Euthyneura</taxon>
        <taxon>Panpulmonata</taxon>
        <taxon>Sacoglossa</taxon>
        <taxon>Placobranchoidea</taxon>
        <taxon>Plakobranchidae</taxon>
        <taxon>Elysia</taxon>
    </lineage>
</organism>
<accession>A0AAE1A6X0</accession>
<feature type="transmembrane region" description="Helical" evidence="1">
    <location>
        <begin position="140"/>
        <end position="159"/>
    </location>
</feature>
<reference evidence="3" key="1">
    <citation type="journal article" date="2023" name="G3 (Bethesda)">
        <title>A reference genome for the long-term kleptoplast-retaining sea slug Elysia crispata morphotype clarki.</title>
        <authorList>
            <person name="Eastman K.E."/>
            <person name="Pendleton A.L."/>
            <person name="Shaikh M.A."/>
            <person name="Suttiyut T."/>
            <person name="Ogas R."/>
            <person name="Tomko P."/>
            <person name="Gavelis G."/>
            <person name="Widhalm J.R."/>
            <person name="Wisecaver J.H."/>
        </authorList>
    </citation>
    <scope>NUCLEOTIDE SEQUENCE</scope>
    <source>
        <strain evidence="3">ECLA1</strain>
    </source>
</reference>
<evidence type="ECO:0000256" key="2">
    <source>
        <dbReference type="SAM" id="SignalP"/>
    </source>
</evidence>
<keyword evidence="2" id="KW-0732">Signal</keyword>
<feature type="chain" id="PRO_5041918080" evidence="2">
    <location>
        <begin position="21"/>
        <end position="166"/>
    </location>
</feature>
<sequence length="166" mass="18838">MKSLAILAFCAIGLSVFVSSQESKSESDKWKNEPPVIIKKDRHLDESKKDAFESVVEVTSTVYLSCLEEEVKKDTEFMAYCPHSSLFINFTCKELGNVMHCINGWCNQTEFFRSDTAVYAYSYCKDSWDDIFLEQDAGRVIHGAAMMVLVSTVLGFLLTRVDMENI</sequence>
<protein>
    <submittedName>
        <fullName evidence="3">Uncharacterized protein</fullName>
    </submittedName>
</protein>
<keyword evidence="1" id="KW-1133">Transmembrane helix</keyword>
<evidence type="ECO:0000313" key="3">
    <source>
        <dbReference type="EMBL" id="KAK3782438.1"/>
    </source>
</evidence>
<evidence type="ECO:0000256" key="1">
    <source>
        <dbReference type="SAM" id="Phobius"/>
    </source>
</evidence>
<proteinExistence type="predicted"/>
<name>A0AAE1A6X0_9GAST</name>
<dbReference type="EMBL" id="JAWDGP010002507">
    <property type="protein sequence ID" value="KAK3782438.1"/>
    <property type="molecule type" value="Genomic_DNA"/>
</dbReference>